<accession>A0A6I6CCB0</accession>
<sequence length="252" mass="29573">MEKILLYFSLKYNGNWDKIYNALEKKEKILHSQLEETCQKIDCDFLTILSPLYPNFLKSAHKPPFVIFYKGNIELLSKYNKTISIVGGQKYSEKSINNTYRIVKELINEKRVIVTYQKEGTNNQIISLCREENFENIVILAESMKTYIEKTKNINEKENKLFICEVYEFLNNQLTEEYEEYLNRMLCGISKGILFTPYNSKDSYFSLVNYAINEGKEIFAIPTTEKEFNETNKLIKMGAKFTENAKDIVNLI</sequence>
<dbReference type="Proteomes" id="UP000424468">
    <property type="component" value="Chromosome"/>
</dbReference>
<feature type="domain" description="Smf/DprA SLOG" evidence="2">
    <location>
        <begin position="45"/>
        <end position="250"/>
    </location>
</feature>
<evidence type="ECO:0000256" key="1">
    <source>
        <dbReference type="ARBA" id="ARBA00006525"/>
    </source>
</evidence>
<dbReference type="EMBL" id="CP046276">
    <property type="protein sequence ID" value="QGS51752.1"/>
    <property type="molecule type" value="Genomic_DNA"/>
</dbReference>
<keyword evidence="4" id="KW-1185">Reference proteome</keyword>
<protein>
    <submittedName>
        <fullName evidence="3">DNA processing/uptake protein</fullName>
    </submittedName>
</protein>
<dbReference type="Gene3D" id="3.40.50.450">
    <property type="match status" value="1"/>
</dbReference>
<dbReference type="AlphaFoldDB" id="A0A6I6CCB0"/>
<dbReference type="Pfam" id="PF02481">
    <property type="entry name" value="DNA_processg_A"/>
    <property type="match status" value="1"/>
</dbReference>
<comment type="similarity">
    <text evidence="1">Belongs to the DprA/Smf family.</text>
</comment>
<evidence type="ECO:0000313" key="4">
    <source>
        <dbReference type="Proteomes" id="UP000424468"/>
    </source>
</evidence>
<proteinExistence type="inferred from homology"/>
<dbReference type="GO" id="GO:0009294">
    <property type="term" value="P:DNA-mediated transformation"/>
    <property type="evidence" value="ECO:0007669"/>
    <property type="project" value="InterPro"/>
</dbReference>
<dbReference type="InterPro" id="IPR003488">
    <property type="entry name" value="DprA"/>
</dbReference>
<dbReference type="KEGG" id="stab:STABA_v1c03890"/>
<dbReference type="RefSeq" id="WP_156006035.1">
    <property type="nucleotide sequence ID" value="NZ_CP046276.1"/>
</dbReference>
<organism evidence="3 4">
    <name type="scientific">Spiroplasma tabanidicola</name>
    <dbReference type="NCBI Taxonomy" id="324079"/>
    <lineage>
        <taxon>Bacteria</taxon>
        <taxon>Bacillati</taxon>
        <taxon>Mycoplasmatota</taxon>
        <taxon>Mollicutes</taxon>
        <taxon>Entomoplasmatales</taxon>
        <taxon>Spiroplasmataceae</taxon>
        <taxon>Spiroplasma</taxon>
    </lineage>
</organism>
<gene>
    <name evidence="3" type="primary">smf</name>
    <name evidence="3" type="ORF">STABA_v1c03890</name>
</gene>
<dbReference type="SUPFAM" id="SSF102405">
    <property type="entry name" value="MCP/YpsA-like"/>
    <property type="match status" value="1"/>
</dbReference>
<dbReference type="InterPro" id="IPR057666">
    <property type="entry name" value="DrpA_SLOG"/>
</dbReference>
<evidence type="ECO:0000259" key="2">
    <source>
        <dbReference type="Pfam" id="PF02481"/>
    </source>
</evidence>
<evidence type="ECO:0000313" key="3">
    <source>
        <dbReference type="EMBL" id="QGS51752.1"/>
    </source>
</evidence>
<reference evidence="3 4" key="1">
    <citation type="submission" date="2019-11" db="EMBL/GenBank/DDBJ databases">
        <title>Complete genome sequence of Spiroplasma tabanidicola TAUS-1 (DSM 22603).</title>
        <authorList>
            <person name="Huang C.-T."/>
            <person name="Lin Y.-C."/>
            <person name="Kuo C.-H."/>
        </authorList>
    </citation>
    <scope>NUCLEOTIDE SEQUENCE [LARGE SCALE GENOMIC DNA]</scope>
    <source>
        <strain evidence="3 4">TAUS-1</strain>
    </source>
</reference>
<dbReference type="PANTHER" id="PTHR43022">
    <property type="entry name" value="PROTEIN SMF"/>
    <property type="match status" value="1"/>
</dbReference>
<dbReference type="PANTHER" id="PTHR43022:SF1">
    <property type="entry name" value="PROTEIN SMF"/>
    <property type="match status" value="1"/>
</dbReference>
<name>A0A6I6CCB0_9MOLU</name>
<dbReference type="OrthoDB" id="9785707at2"/>